<proteinExistence type="predicted"/>
<accession>A0ABR6XQT2</accession>
<reference evidence="2 3" key="1">
    <citation type="submission" date="2020-08" db="EMBL/GenBank/DDBJ databases">
        <title>Novel species isolated from subtropical streams in China.</title>
        <authorList>
            <person name="Lu H."/>
        </authorList>
    </citation>
    <scope>NUCLEOTIDE SEQUENCE [LARGE SCALE GENOMIC DNA]</scope>
    <source>
        <strain evidence="2 3">KCTC 52442</strain>
    </source>
</reference>
<dbReference type="EMBL" id="JACOFU010000003">
    <property type="protein sequence ID" value="MBC3831852.1"/>
    <property type="molecule type" value="Genomic_DNA"/>
</dbReference>
<evidence type="ECO:0000313" key="2">
    <source>
        <dbReference type="EMBL" id="MBC3831852.1"/>
    </source>
</evidence>
<evidence type="ECO:0000259" key="1">
    <source>
        <dbReference type="Pfam" id="PF23193"/>
    </source>
</evidence>
<evidence type="ECO:0000313" key="3">
    <source>
        <dbReference type="Proteomes" id="UP000643610"/>
    </source>
</evidence>
<dbReference type="Proteomes" id="UP000643610">
    <property type="component" value="Unassembled WGS sequence"/>
</dbReference>
<name>A0ABR6XQT2_9BURK</name>
<feature type="domain" description="NOMO third transthyretin-like" evidence="1">
    <location>
        <begin position="196"/>
        <end position="246"/>
    </location>
</feature>
<sequence length="314" mass="34501">MNCGIRFIPGKRNVDTIAIFGPTSKAAYATLLFSGAQIPVTRSPKEIDLILRMKGLPESNLKGVILPKQADTSTNNLMIAAGDIRKLLQSMRDSEDGLGLLVSREVIPQYIVDLNYDGLDKARTAMLDCIAGRPISGQSMDAALAEIRPLGKSTISGRAYFKGALLAAKQYPPKGSGAVGLIWMSDEFKAWFEEVKASKKVPDQIPERIAKHFMSTKILDNEGGFSFMRLPAGEYTLIANFSYSKEINVPEVVGQTHTFNAAGVHLGTRDNVINWSYIIKQPTTFQKQVTIKNDGETLDVSLDKSQIFCFLVCF</sequence>
<keyword evidence="3" id="KW-1185">Reference proteome</keyword>
<comment type="caution">
    <text evidence="2">The sequence shown here is derived from an EMBL/GenBank/DDBJ whole genome shotgun (WGS) entry which is preliminary data.</text>
</comment>
<dbReference type="Pfam" id="PF23193">
    <property type="entry name" value="NOMO_3rd"/>
    <property type="match status" value="1"/>
</dbReference>
<dbReference type="InterPro" id="IPR056189">
    <property type="entry name" value="NOMO_3rd"/>
</dbReference>
<organism evidence="2 3">
    <name type="scientific">Undibacterium amnicola</name>
    <dbReference type="NCBI Taxonomy" id="1834038"/>
    <lineage>
        <taxon>Bacteria</taxon>
        <taxon>Pseudomonadati</taxon>
        <taxon>Pseudomonadota</taxon>
        <taxon>Betaproteobacteria</taxon>
        <taxon>Burkholderiales</taxon>
        <taxon>Oxalobacteraceae</taxon>
        <taxon>Undibacterium</taxon>
    </lineage>
</organism>
<protein>
    <recommendedName>
        <fullName evidence="1">NOMO third transthyretin-like domain-containing protein</fullName>
    </recommendedName>
</protein>
<gene>
    <name evidence="2" type="ORF">H8K33_10055</name>
</gene>